<organism evidence="1 2">
    <name type="scientific">Helicobacter pylori Hp P-15</name>
    <dbReference type="NCBI Taxonomy" id="992080"/>
    <lineage>
        <taxon>Bacteria</taxon>
        <taxon>Pseudomonadati</taxon>
        <taxon>Campylobacterota</taxon>
        <taxon>Epsilonproteobacteria</taxon>
        <taxon>Campylobacterales</taxon>
        <taxon>Helicobacteraceae</taxon>
        <taxon>Helicobacter</taxon>
    </lineage>
</organism>
<accession>J0F8T4</accession>
<dbReference type="PATRIC" id="fig|992080.3.peg.493"/>
<dbReference type="EMBL" id="AKPP01000002">
    <property type="protein sequence ID" value="EJC08539.1"/>
    <property type="molecule type" value="Genomic_DNA"/>
</dbReference>
<dbReference type="AlphaFoldDB" id="J0F8T4"/>
<dbReference type="Proteomes" id="UP000005838">
    <property type="component" value="Unassembled WGS sequence"/>
</dbReference>
<evidence type="ECO:0000313" key="1">
    <source>
        <dbReference type="EMBL" id="EJC08539.1"/>
    </source>
</evidence>
<name>J0F8T4_HELPX</name>
<proteinExistence type="predicted"/>
<sequence length="38" mass="4550">MDLYANFVDFKGFFNNENDFLNKFFLNLLKVNLNGLLF</sequence>
<gene>
    <name evidence="1" type="ORF">HPHPP15_0504</name>
</gene>
<reference evidence="1 2" key="1">
    <citation type="journal article" date="2013" name="Pathog. Dis.">
        <title>Genome sequences of 65 Helicobacter pylori strains isolated from asymptomatic individuals and patients with gastric cancer, peptic ulcer disease, or gastritis.</title>
        <authorList>
            <person name="Blanchard T.G."/>
            <person name="Czinn S.J."/>
            <person name="Correa P."/>
            <person name="Nakazawa T."/>
            <person name="Keelan M."/>
            <person name="Morningstar L."/>
            <person name="Santana-Cruz I."/>
            <person name="Maroo A."/>
            <person name="McCracken C."/>
            <person name="Shefchek K."/>
            <person name="Daugherty S."/>
            <person name="Song Y."/>
            <person name="Fraser C.M."/>
            <person name="Fricke W.F."/>
        </authorList>
    </citation>
    <scope>NUCLEOTIDE SEQUENCE [LARGE SCALE GENOMIC DNA]</scope>
    <source>
        <strain evidence="1 2">Hp P-15</strain>
    </source>
</reference>
<comment type="caution">
    <text evidence="1">The sequence shown here is derived from an EMBL/GenBank/DDBJ whole genome shotgun (WGS) entry which is preliminary data.</text>
</comment>
<protein>
    <submittedName>
        <fullName evidence="1">Uncharacterized protein</fullName>
    </submittedName>
</protein>
<evidence type="ECO:0000313" key="2">
    <source>
        <dbReference type="Proteomes" id="UP000005838"/>
    </source>
</evidence>